<evidence type="ECO:0000313" key="9">
    <source>
        <dbReference type="Proteomes" id="UP000605259"/>
    </source>
</evidence>
<name>A0A917AZC9_9BACI</name>
<dbReference type="AlphaFoldDB" id="A0A917AZC9"/>
<evidence type="ECO:0000256" key="3">
    <source>
        <dbReference type="ARBA" id="ARBA00022491"/>
    </source>
</evidence>
<feature type="domain" description="Anti-sigma-28 factor FlgM C-terminal" evidence="7">
    <location>
        <begin position="32"/>
        <end position="81"/>
    </location>
</feature>
<dbReference type="RefSeq" id="WP_188390098.1">
    <property type="nucleotide sequence ID" value="NZ_BMFK01000009.1"/>
</dbReference>
<keyword evidence="8" id="KW-0966">Cell projection</keyword>
<keyword evidence="8" id="KW-0282">Flagellum</keyword>
<reference evidence="8" key="1">
    <citation type="journal article" date="2014" name="Int. J. Syst. Evol. Microbiol.">
        <title>Complete genome sequence of Corynebacterium casei LMG S-19264T (=DSM 44701T), isolated from a smear-ripened cheese.</title>
        <authorList>
            <consortium name="US DOE Joint Genome Institute (JGI-PGF)"/>
            <person name="Walter F."/>
            <person name="Albersmeier A."/>
            <person name="Kalinowski J."/>
            <person name="Ruckert C."/>
        </authorList>
    </citation>
    <scope>NUCLEOTIDE SEQUENCE</scope>
    <source>
        <strain evidence="8">CGMCC 1.12698</strain>
    </source>
</reference>
<evidence type="ECO:0000256" key="2">
    <source>
        <dbReference type="ARBA" id="ARBA00017823"/>
    </source>
</evidence>
<dbReference type="InterPro" id="IPR031316">
    <property type="entry name" value="FlgM_C"/>
</dbReference>
<gene>
    <name evidence="8" type="primary">flgM</name>
    <name evidence="8" type="ORF">GCM10007140_38080</name>
</gene>
<organism evidence="8 9">
    <name type="scientific">Priestia taiwanensis</name>
    <dbReference type="NCBI Taxonomy" id="1347902"/>
    <lineage>
        <taxon>Bacteria</taxon>
        <taxon>Bacillati</taxon>
        <taxon>Bacillota</taxon>
        <taxon>Bacilli</taxon>
        <taxon>Bacillales</taxon>
        <taxon>Bacillaceae</taxon>
        <taxon>Priestia</taxon>
    </lineage>
</organism>
<keyword evidence="4" id="KW-1005">Bacterial flagellum biogenesis</keyword>
<dbReference type="InterPro" id="IPR007412">
    <property type="entry name" value="FlgM"/>
</dbReference>
<dbReference type="Proteomes" id="UP000605259">
    <property type="component" value="Unassembled WGS sequence"/>
</dbReference>
<evidence type="ECO:0000256" key="6">
    <source>
        <dbReference type="ARBA" id="ARBA00023163"/>
    </source>
</evidence>
<keyword evidence="3" id="KW-0678">Repressor</keyword>
<dbReference type="EMBL" id="BMFK01000009">
    <property type="protein sequence ID" value="GGE84944.1"/>
    <property type="molecule type" value="Genomic_DNA"/>
</dbReference>
<keyword evidence="9" id="KW-1185">Reference proteome</keyword>
<evidence type="ECO:0000256" key="5">
    <source>
        <dbReference type="ARBA" id="ARBA00023015"/>
    </source>
</evidence>
<sequence length="90" mass="10463">MRINSFGVNGINPYKQQMNKMNNMAKAMAKEDKVEISSKAKEMHEVSKVVLDRQERVEQLKQQIENGTYQIDSKDIAKSMASYYRSMKDK</sequence>
<dbReference type="NCBIfam" id="TIGR03824">
    <property type="entry name" value="FlgM_jcvi"/>
    <property type="match status" value="1"/>
</dbReference>
<dbReference type="Pfam" id="PF04316">
    <property type="entry name" value="FlgM"/>
    <property type="match status" value="1"/>
</dbReference>
<dbReference type="GO" id="GO:0045892">
    <property type="term" value="P:negative regulation of DNA-templated transcription"/>
    <property type="evidence" value="ECO:0007669"/>
    <property type="project" value="InterPro"/>
</dbReference>
<dbReference type="InterPro" id="IPR035890">
    <property type="entry name" value="Anti-sigma-28_factor_FlgM_sf"/>
</dbReference>
<keyword evidence="8" id="KW-0969">Cilium</keyword>
<reference evidence="8" key="2">
    <citation type="submission" date="2020-09" db="EMBL/GenBank/DDBJ databases">
        <authorList>
            <person name="Sun Q."/>
            <person name="Zhou Y."/>
        </authorList>
    </citation>
    <scope>NUCLEOTIDE SEQUENCE</scope>
    <source>
        <strain evidence="8">CGMCC 1.12698</strain>
    </source>
</reference>
<dbReference type="SUPFAM" id="SSF101498">
    <property type="entry name" value="Anti-sigma factor FlgM"/>
    <property type="match status" value="1"/>
</dbReference>
<evidence type="ECO:0000256" key="1">
    <source>
        <dbReference type="ARBA" id="ARBA00005322"/>
    </source>
</evidence>
<accession>A0A917AZC9</accession>
<keyword evidence="6" id="KW-0804">Transcription</keyword>
<keyword evidence="5" id="KW-0805">Transcription regulation</keyword>
<evidence type="ECO:0000259" key="7">
    <source>
        <dbReference type="Pfam" id="PF04316"/>
    </source>
</evidence>
<comment type="similarity">
    <text evidence="1">Belongs to the FlgM family.</text>
</comment>
<dbReference type="GO" id="GO:0044781">
    <property type="term" value="P:bacterial-type flagellum organization"/>
    <property type="evidence" value="ECO:0007669"/>
    <property type="project" value="UniProtKB-KW"/>
</dbReference>
<proteinExistence type="inferred from homology"/>
<evidence type="ECO:0000256" key="4">
    <source>
        <dbReference type="ARBA" id="ARBA00022795"/>
    </source>
</evidence>
<evidence type="ECO:0000313" key="8">
    <source>
        <dbReference type="EMBL" id="GGE84944.1"/>
    </source>
</evidence>
<comment type="caution">
    <text evidence="8">The sequence shown here is derived from an EMBL/GenBank/DDBJ whole genome shotgun (WGS) entry which is preliminary data.</text>
</comment>
<protein>
    <recommendedName>
        <fullName evidence="2">Negative regulator of flagellin synthesis</fullName>
    </recommendedName>
</protein>